<comment type="caution">
    <text evidence="1">The sequence shown here is derived from an EMBL/GenBank/DDBJ whole genome shotgun (WGS) entry which is preliminary data.</text>
</comment>
<feature type="non-terminal residue" evidence="1">
    <location>
        <position position="1"/>
    </location>
</feature>
<dbReference type="Proteomes" id="UP000789901">
    <property type="component" value="Unassembled WGS sequence"/>
</dbReference>
<proteinExistence type="predicted"/>
<sequence>KKIFEVFTISETIEDEWKNITINTFDDQVILNKDDFAKLINRINQLELQIKASQ</sequence>
<accession>A0ABN7XHK2</accession>
<feature type="non-terminal residue" evidence="1">
    <location>
        <position position="54"/>
    </location>
</feature>
<organism evidence="1 2">
    <name type="scientific">Gigaspora margarita</name>
    <dbReference type="NCBI Taxonomy" id="4874"/>
    <lineage>
        <taxon>Eukaryota</taxon>
        <taxon>Fungi</taxon>
        <taxon>Fungi incertae sedis</taxon>
        <taxon>Mucoromycota</taxon>
        <taxon>Glomeromycotina</taxon>
        <taxon>Glomeromycetes</taxon>
        <taxon>Diversisporales</taxon>
        <taxon>Gigasporaceae</taxon>
        <taxon>Gigaspora</taxon>
    </lineage>
</organism>
<name>A0ABN7XHK2_GIGMA</name>
<protein>
    <submittedName>
        <fullName evidence="1">24682_t:CDS:1</fullName>
    </submittedName>
</protein>
<reference evidence="1 2" key="1">
    <citation type="submission" date="2021-06" db="EMBL/GenBank/DDBJ databases">
        <authorList>
            <person name="Kallberg Y."/>
            <person name="Tangrot J."/>
            <person name="Rosling A."/>
        </authorList>
    </citation>
    <scope>NUCLEOTIDE SEQUENCE [LARGE SCALE GENOMIC DNA]</scope>
    <source>
        <strain evidence="1 2">120-4 pot B 10/14</strain>
    </source>
</reference>
<dbReference type="EMBL" id="CAJVQB010142323">
    <property type="protein sequence ID" value="CAG8854778.1"/>
    <property type="molecule type" value="Genomic_DNA"/>
</dbReference>
<evidence type="ECO:0000313" key="2">
    <source>
        <dbReference type="Proteomes" id="UP000789901"/>
    </source>
</evidence>
<evidence type="ECO:0000313" key="1">
    <source>
        <dbReference type="EMBL" id="CAG8854778.1"/>
    </source>
</evidence>
<keyword evidence="2" id="KW-1185">Reference proteome</keyword>
<gene>
    <name evidence="1" type="ORF">GMARGA_LOCUS43599</name>
</gene>